<dbReference type="STRING" id="670482.SAMN04488542_108103"/>
<reference evidence="3 4" key="1">
    <citation type="submission" date="2016-10" db="EMBL/GenBank/DDBJ databases">
        <authorList>
            <person name="de Groot N.N."/>
        </authorList>
    </citation>
    <scope>NUCLEOTIDE SEQUENCE [LARGE SCALE GENOMIC DNA]</scope>
    <source>
        <strain evidence="3 4">DSM 28129</strain>
    </source>
</reference>
<dbReference type="CDD" id="cd03801">
    <property type="entry name" value="GT4_PimA-like"/>
    <property type="match status" value="1"/>
</dbReference>
<keyword evidence="3" id="KW-0808">Transferase</keyword>
<dbReference type="PANTHER" id="PTHR45947">
    <property type="entry name" value="SULFOQUINOVOSYL TRANSFERASE SQD2"/>
    <property type="match status" value="1"/>
</dbReference>
<evidence type="ECO:0000313" key="4">
    <source>
        <dbReference type="Proteomes" id="UP000198972"/>
    </source>
</evidence>
<dbReference type="InterPro" id="IPR001296">
    <property type="entry name" value="Glyco_trans_1"/>
</dbReference>
<dbReference type="OrthoDB" id="9815550at2"/>
<protein>
    <submittedName>
        <fullName evidence="3">Glycosyltransferase involved in cell wall bisynthesis</fullName>
    </submittedName>
</protein>
<name>A0A1G7JTL9_9BACL</name>
<dbReference type="PANTHER" id="PTHR45947:SF3">
    <property type="entry name" value="SULFOQUINOVOSYL TRANSFERASE SQD2"/>
    <property type="match status" value="1"/>
</dbReference>
<dbReference type="AlphaFoldDB" id="A0A1G7JTL9"/>
<sequence>MKILLTTYFYLPHVGGLSTYVDVLRKELEAMGHHVDVFAHHPDMKKYYMPNNGRYLDKAKLKDPIYDKIYGYYDTNMKHVDPWIRWRDIERYCFEAAAAAFDLTKYDLIHTQDIVSTRALWRVKPKSTPLIATIHGCLAEEFLYTGEITGKDTLKWKYIAAEEFYGAVSSDMTIVPTQWLKNLLIDEFGVAEHKLKVIPYGIDIKSFKKRLQQHVDLPVKEGHKVFICPARLVTIKGHKYLLDALARLKQVRSDWICFLLGNGPCRNELLVQRQALGLEQHVEFLGDRNDVPSILGRGDIFVLPSIQDNLPFSVMEAQAAGKPIVVSNAGGIPEMVTHEETGLISPVGESEQMFKNLLRLMEDRDLRKRIGEQARRWAIQQWSTHTLMQRTMDVYSSVINQHLVTKGGE</sequence>
<dbReference type="Gene3D" id="3.40.50.2000">
    <property type="entry name" value="Glycogen Phosphorylase B"/>
    <property type="match status" value="2"/>
</dbReference>
<evidence type="ECO:0000259" key="2">
    <source>
        <dbReference type="Pfam" id="PF13439"/>
    </source>
</evidence>
<dbReference type="InterPro" id="IPR050194">
    <property type="entry name" value="Glycosyltransferase_grp1"/>
</dbReference>
<dbReference type="Pfam" id="PF00534">
    <property type="entry name" value="Glycos_transf_1"/>
    <property type="match status" value="1"/>
</dbReference>
<dbReference type="GO" id="GO:0016757">
    <property type="term" value="F:glycosyltransferase activity"/>
    <property type="evidence" value="ECO:0007669"/>
    <property type="project" value="InterPro"/>
</dbReference>
<keyword evidence="4" id="KW-1185">Reference proteome</keyword>
<dbReference type="InterPro" id="IPR028098">
    <property type="entry name" value="Glyco_trans_4-like_N"/>
</dbReference>
<feature type="domain" description="Glycosyl transferase family 1" evidence="1">
    <location>
        <begin position="213"/>
        <end position="377"/>
    </location>
</feature>
<gene>
    <name evidence="3" type="ORF">SAMN04488542_108103</name>
</gene>
<dbReference type="Pfam" id="PF13439">
    <property type="entry name" value="Glyco_transf_4"/>
    <property type="match status" value="1"/>
</dbReference>
<evidence type="ECO:0000313" key="3">
    <source>
        <dbReference type="EMBL" id="SDF28272.1"/>
    </source>
</evidence>
<feature type="domain" description="Glycosyltransferase subfamily 4-like N-terminal" evidence="2">
    <location>
        <begin position="14"/>
        <end position="204"/>
    </location>
</feature>
<dbReference type="EMBL" id="FNBG01000008">
    <property type="protein sequence ID" value="SDF28272.1"/>
    <property type="molecule type" value="Genomic_DNA"/>
</dbReference>
<proteinExistence type="predicted"/>
<accession>A0A1G7JTL9</accession>
<organism evidence="3 4">
    <name type="scientific">Fontibacillus panacisegetis</name>
    <dbReference type="NCBI Taxonomy" id="670482"/>
    <lineage>
        <taxon>Bacteria</taxon>
        <taxon>Bacillati</taxon>
        <taxon>Bacillota</taxon>
        <taxon>Bacilli</taxon>
        <taxon>Bacillales</taxon>
        <taxon>Paenibacillaceae</taxon>
        <taxon>Fontibacillus</taxon>
    </lineage>
</organism>
<dbReference type="RefSeq" id="WP_091228748.1">
    <property type="nucleotide sequence ID" value="NZ_FNBG01000008.1"/>
</dbReference>
<dbReference type="Proteomes" id="UP000198972">
    <property type="component" value="Unassembled WGS sequence"/>
</dbReference>
<dbReference type="SUPFAM" id="SSF53756">
    <property type="entry name" value="UDP-Glycosyltransferase/glycogen phosphorylase"/>
    <property type="match status" value="1"/>
</dbReference>
<evidence type="ECO:0000259" key="1">
    <source>
        <dbReference type="Pfam" id="PF00534"/>
    </source>
</evidence>